<dbReference type="EMBL" id="JACVVK020000027">
    <property type="protein sequence ID" value="KAK7502211.1"/>
    <property type="molecule type" value="Genomic_DNA"/>
</dbReference>
<keyword evidence="5" id="KW-1185">Reference proteome</keyword>
<dbReference type="SUPFAM" id="SSF49899">
    <property type="entry name" value="Concanavalin A-like lectins/glucanases"/>
    <property type="match status" value="1"/>
</dbReference>
<dbReference type="Proteomes" id="UP001519460">
    <property type="component" value="Unassembled WGS sequence"/>
</dbReference>
<feature type="region of interest" description="Disordered" evidence="1">
    <location>
        <begin position="250"/>
        <end position="269"/>
    </location>
</feature>
<dbReference type="PANTHER" id="PTHR23282">
    <property type="entry name" value="APICAL ENDOSOMAL GLYCOPROTEIN PRECURSOR"/>
    <property type="match status" value="1"/>
</dbReference>
<dbReference type="Pfam" id="PF00629">
    <property type="entry name" value="MAM"/>
    <property type="match status" value="1"/>
</dbReference>
<evidence type="ECO:0000256" key="2">
    <source>
        <dbReference type="SAM" id="SignalP"/>
    </source>
</evidence>
<organism evidence="4 5">
    <name type="scientific">Batillaria attramentaria</name>
    <dbReference type="NCBI Taxonomy" id="370345"/>
    <lineage>
        <taxon>Eukaryota</taxon>
        <taxon>Metazoa</taxon>
        <taxon>Spiralia</taxon>
        <taxon>Lophotrochozoa</taxon>
        <taxon>Mollusca</taxon>
        <taxon>Gastropoda</taxon>
        <taxon>Caenogastropoda</taxon>
        <taxon>Sorbeoconcha</taxon>
        <taxon>Cerithioidea</taxon>
        <taxon>Batillariidae</taxon>
        <taxon>Batillaria</taxon>
    </lineage>
</organism>
<dbReference type="Gene3D" id="2.60.120.200">
    <property type="match status" value="1"/>
</dbReference>
<accession>A0ABD0LRU6</accession>
<dbReference type="InterPro" id="IPR013320">
    <property type="entry name" value="ConA-like_dom_sf"/>
</dbReference>
<dbReference type="SMART" id="SM00137">
    <property type="entry name" value="MAM"/>
    <property type="match status" value="1"/>
</dbReference>
<feature type="domain" description="MAM" evidence="3">
    <location>
        <begin position="34"/>
        <end position="198"/>
    </location>
</feature>
<evidence type="ECO:0000313" key="4">
    <source>
        <dbReference type="EMBL" id="KAK7502211.1"/>
    </source>
</evidence>
<feature type="compositionally biased region" description="Basic and acidic residues" evidence="1">
    <location>
        <begin position="256"/>
        <end position="269"/>
    </location>
</feature>
<keyword evidence="2" id="KW-0732">Signal</keyword>
<feature type="region of interest" description="Disordered" evidence="1">
    <location>
        <begin position="287"/>
        <end position="327"/>
    </location>
</feature>
<protein>
    <recommendedName>
        <fullName evidence="3">MAM domain-containing protein</fullName>
    </recommendedName>
</protein>
<sequence length="327" mass="35749">MAFTHCFADTVVPCLLWTVLTVWLSGCSQAALVQHCDFEDDLCNWTQPDWADGSWTRHRLGTDTANTGPQSAMPGAGGEYYIYLEASDDAFKNADSSVQPNRTVVLLTPQLTHVECVAFLYMKFGAQVGSLRVGSYRNNAKDVILWEEDGQTDQTWQCASTNTILDNTRIYFEATTGESILGDIALDSVFIFSAPCPTEQNCMDFLNVSAQAPPPVTDSTTPVVITSRTGNGSSPASSSFMTSVSSMTPLVTTESAEGKHLASREKRLRESTMSMANVDNEHYDVLDESAMSSRDAKQHSGDSQSDPYDVITEDGPQENSYRGLKSH</sequence>
<dbReference type="AlphaFoldDB" id="A0ABD0LRU6"/>
<reference evidence="4 5" key="1">
    <citation type="journal article" date="2023" name="Sci. Data">
        <title>Genome assembly of the Korean intertidal mud-creeper Batillaria attramentaria.</title>
        <authorList>
            <person name="Patra A.K."/>
            <person name="Ho P.T."/>
            <person name="Jun S."/>
            <person name="Lee S.J."/>
            <person name="Kim Y."/>
            <person name="Won Y.J."/>
        </authorList>
    </citation>
    <scope>NUCLEOTIDE SEQUENCE [LARGE SCALE GENOMIC DNA]</scope>
    <source>
        <strain evidence="4">Wonlab-2016</strain>
    </source>
</reference>
<proteinExistence type="predicted"/>
<name>A0ABD0LRU6_9CAEN</name>
<gene>
    <name evidence="4" type="ORF">BaRGS_00006575</name>
</gene>
<dbReference type="InterPro" id="IPR051560">
    <property type="entry name" value="MAM_domain-containing"/>
</dbReference>
<dbReference type="PANTHER" id="PTHR23282:SF101">
    <property type="entry name" value="MAM DOMAIN-CONTAINING PROTEIN"/>
    <property type="match status" value="1"/>
</dbReference>
<dbReference type="InterPro" id="IPR000998">
    <property type="entry name" value="MAM_dom"/>
</dbReference>
<feature type="chain" id="PRO_5044867900" description="MAM domain-containing protein" evidence="2">
    <location>
        <begin position="31"/>
        <end position="327"/>
    </location>
</feature>
<dbReference type="CDD" id="cd06263">
    <property type="entry name" value="MAM"/>
    <property type="match status" value="1"/>
</dbReference>
<evidence type="ECO:0000313" key="5">
    <source>
        <dbReference type="Proteomes" id="UP001519460"/>
    </source>
</evidence>
<feature type="signal peptide" evidence="2">
    <location>
        <begin position="1"/>
        <end position="30"/>
    </location>
</feature>
<evidence type="ECO:0000259" key="3">
    <source>
        <dbReference type="PROSITE" id="PS50060"/>
    </source>
</evidence>
<evidence type="ECO:0000256" key="1">
    <source>
        <dbReference type="SAM" id="MobiDB-lite"/>
    </source>
</evidence>
<dbReference type="PROSITE" id="PS50060">
    <property type="entry name" value="MAM_2"/>
    <property type="match status" value="1"/>
</dbReference>
<comment type="caution">
    <text evidence="4">The sequence shown here is derived from an EMBL/GenBank/DDBJ whole genome shotgun (WGS) entry which is preliminary data.</text>
</comment>